<reference evidence="1 2" key="1">
    <citation type="submission" date="2018-04" db="EMBL/GenBank/DDBJ databases">
        <title>Pelagivirga bohaiensis gen. nov., sp. nov., a bacterium isolated from the Bohai Sea.</title>
        <authorList>
            <person name="Ji X."/>
        </authorList>
    </citation>
    <scope>NUCLEOTIDE SEQUENCE [LARGE SCALE GENOMIC DNA]</scope>
    <source>
        <strain evidence="1 2">BH-SD19</strain>
    </source>
</reference>
<organism evidence="1 2">
    <name type="scientific">Pelagivirga sediminicola</name>
    <dbReference type="NCBI Taxonomy" id="2170575"/>
    <lineage>
        <taxon>Bacteria</taxon>
        <taxon>Pseudomonadati</taxon>
        <taxon>Pseudomonadota</taxon>
        <taxon>Alphaproteobacteria</taxon>
        <taxon>Rhodobacterales</taxon>
        <taxon>Paracoccaceae</taxon>
        <taxon>Pelagivirga</taxon>
    </lineage>
</organism>
<dbReference type="AlphaFoldDB" id="A0A2T7G7H1"/>
<accession>A0A2T7G7H1</accession>
<comment type="caution">
    <text evidence="1">The sequence shown here is derived from an EMBL/GenBank/DDBJ whole genome shotgun (WGS) entry which is preliminary data.</text>
</comment>
<dbReference type="Proteomes" id="UP000244446">
    <property type="component" value="Unassembled WGS sequence"/>
</dbReference>
<name>A0A2T7G7H1_9RHOB</name>
<proteinExistence type="predicted"/>
<gene>
    <name evidence="1" type="ORF">DC366_08995</name>
</gene>
<protein>
    <submittedName>
        <fullName evidence="1">Uncharacterized protein</fullName>
    </submittedName>
</protein>
<dbReference type="EMBL" id="QCYH01000004">
    <property type="protein sequence ID" value="PVA10364.1"/>
    <property type="molecule type" value="Genomic_DNA"/>
</dbReference>
<evidence type="ECO:0000313" key="1">
    <source>
        <dbReference type="EMBL" id="PVA10364.1"/>
    </source>
</evidence>
<keyword evidence="2" id="KW-1185">Reference proteome</keyword>
<dbReference type="RefSeq" id="WP_108691877.1">
    <property type="nucleotide sequence ID" value="NZ_QCYH01000004.1"/>
</dbReference>
<sequence length="71" mass="7594">MMICKADFEDLFPESFPKKAPAESVTAASMSKAADRVAGRSPMHPDIAMAMAPTVAATLMMMSAFDSVKPR</sequence>
<evidence type="ECO:0000313" key="2">
    <source>
        <dbReference type="Proteomes" id="UP000244446"/>
    </source>
</evidence>